<evidence type="ECO:0000313" key="2">
    <source>
        <dbReference type="Proteomes" id="UP000286415"/>
    </source>
</evidence>
<proteinExistence type="predicted"/>
<evidence type="ECO:0000313" key="1">
    <source>
        <dbReference type="EMBL" id="KAG5450723.1"/>
    </source>
</evidence>
<reference evidence="1 2" key="1">
    <citation type="journal article" date="2018" name="Biotechnol. Adv.">
        <title>Improved genomic resources and new bioinformatic workflow for the carcinogenic parasite Clonorchis sinensis: Biotechnological implications.</title>
        <authorList>
            <person name="Wang D."/>
            <person name="Korhonen P.K."/>
            <person name="Gasser R.B."/>
            <person name="Young N.D."/>
        </authorList>
    </citation>
    <scope>NUCLEOTIDE SEQUENCE [LARGE SCALE GENOMIC DNA]</scope>
    <source>
        <strain evidence="1">Cs-k2</strain>
    </source>
</reference>
<gene>
    <name evidence="1" type="ORF">CSKR_108971</name>
</gene>
<dbReference type="EMBL" id="NIRI02000042">
    <property type="protein sequence ID" value="KAG5450723.1"/>
    <property type="molecule type" value="Genomic_DNA"/>
</dbReference>
<protein>
    <submittedName>
        <fullName evidence="1">Uncharacterized protein</fullName>
    </submittedName>
</protein>
<comment type="caution">
    <text evidence="1">The sequence shown here is derived from an EMBL/GenBank/DDBJ whole genome shotgun (WGS) entry which is preliminary data.</text>
</comment>
<dbReference type="AlphaFoldDB" id="A0A419PQJ9"/>
<name>A0A419PQJ9_CLOSI</name>
<dbReference type="InParanoid" id="A0A419PQJ9"/>
<sequence length="164" mass="18363">MVPGHKSIYFEVPFEIFQTTTVSEKNPRYASSQQELQVAGAPGTQFKLLPDSWIEAFAQVSRVGFSLVVQRPPFARKAHNRPSCARSVRANQPFTLLNAVYNGLSPLVEPVAADDLLEFMDFKVAIKGKERKSIAGCRRLTYSGVQSDRSSARLPLTEEQRYNI</sequence>
<accession>A0A419PQJ9</accession>
<organism evidence="1 2">
    <name type="scientific">Clonorchis sinensis</name>
    <name type="common">Chinese liver fluke</name>
    <dbReference type="NCBI Taxonomy" id="79923"/>
    <lineage>
        <taxon>Eukaryota</taxon>
        <taxon>Metazoa</taxon>
        <taxon>Spiralia</taxon>
        <taxon>Lophotrochozoa</taxon>
        <taxon>Platyhelminthes</taxon>
        <taxon>Trematoda</taxon>
        <taxon>Digenea</taxon>
        <taxon>Opisthorchiida</taxon>
        <taxon>Opisthorchiata</taxon>
        <taxon>Opisthorchiidae</taxon>
        <taxon>Clonorchis</taxon>
    </lineage>
</organism>
<reference evidence="1 2" key="2">
    <citation type="journal article" date="2021" name="Genomics">
        <title>High-quality reference genome for Clonorchis sinensis.</title>
        <authorList>
            <person name="Young N.D."/>
            <person name="Stroehlein A.J."/>
            <person name="Kinkar L."/>
            <person name="Wang T."/>
            <person name="Sohn W.M."/>
            <person name="Chang B.C.H."/>
            <person name="Kaur P."/>
            <person name="Weisz D."/>
            <person name="Dudchenko O."/>
            <person name="Aiden E.L."/>
            <person name="Korhonen P.K."/>
            <person name="Gasser R.B."/>
        </authorList>
    </citation>
    <scope>NUCLEOTIDE SEQUENCE [LARGE SCALE GENOMIC DNA]</scope>
    <source>
        <strain evidence="1">Cs-k2</strain>
    </source>
</reference>
<dbReference type="Proteomes" id="UP000286415">
    <property type="component" value="Unassembled WGS sequence"/>
</dbReference>
<keyword evidence="2" id="KW-1185">Reference proteome</keyword>